<feature type="chain" id="PRO_5026756335" description="Peptidase C39-like domain-containing protein" evidence="1">
    <location>
        <begin position="25"/>
        <end position="244"/>
    </location>
</feature>
<evidence type="ECO:0000256" key="1">
    <source>
        <dbReference type="SAM" id="SignalP"/>
    </source>
</evidence>
<dbReference type="RefSeq" id="WP_160625039.1">
    <property type="nucleotide sequence ID" value="NZ_WUUQ01000002.1"/>
</dbReference>
<feature type="signal peptide" evidence="1">
    <location>
        <begin position="1"/>
        <end position="24"/>
    </location>
</feature>
<gene>
    <name evidence="3" type="ORF">GSF08_06600</name>
</gene>
<protein>
    <recommendedName>
        <fullName evidence="2">Peptidase C39-like domain-containing protein</fullName>
    </recommendedName>
</protein>
<evidence type="ECO:0000313" key="3">
    <source>
        <dbReference type="EMBL" id="MXQ73602.1"/>
    </source>
</evidence>
<reference evidence="3 4" key="1">
    <citation type="submission" date="2019-12" db="EMBL/GenBank/DDBJ databases">
        <authorList>
            <person name="Yang R."/>
        </authorList>
    </citation>
    <scope>NUCLEOTIDE SEQUENCE [LARGE SCALE GENOMIC DNA]</scope>
    <source>
        <strain evidence="3 4">DONG20-135</strain>
    </source>
</reference>
<accession>A0A6N8U6C3</accession>
<dbReference type="AlphaFoldDB" id="A0A6N8U6C3"/>
<feature type="domain" description="Peptidase C39-like" evidence="2">
    <location>
        <begin position="83"/>
        <end position="214"/>
    </location>
</feature>
<dbReference type="InterPro" id="IPR039564">
    <property type="entry name" value="Peptidase_C39-like"/>
</dbReference>
<dbReference type="Gene3D" id="3.90.70.10">
    <property type="entry name" value="Cysteine proteinases"/>
    <property type="match status" value="1"/>
</dbReference>
<dbReference type="Pfam" id="PF13529">
    <property type="entry name" value="Peptidase_C39_2"/>
    <property type="match status" value="1"/>
</dbReference>
<organism evidence="3 4">
    <name type="scientific">Copranaerobaculum intestinale</name>
    <dbReference type="NCBI Taxonomy" id="2692629"/>
    <lineage>
        <taxon>Bacteria</taxon>
        <taxon>Bacillati</taxon>
        <taxon>Bacillota</taxon>
        <taxon>Erysipelotrichia</taxon>
        <taxon>Erysipelotrichales</taxon>
        <taxon>Erysipelotrichaceae</taxon>
        <taxon>Copranaerobaculum</taxon>
    </lineage>
</organism>
<evidence type="ECO:0000313" key="4">
    <source>
        <dbReference type="Proteomes" id="UP000434036"/>
    </source>
</evidence>
<proteinExistence type="predicted"/>
<keyword evidence="1" id="KW-0732">Signal</keyword>
<sequence length="244" mass="27105">MKKIISYFLSIFCVFGLTLSPVFANDDYDATNYPDGYDSYEQYLNDPDYYNQDRVKQREGKIAAADSYMKTRALMRVGASKYLNVTLFPQETDYWCSAASAQMVIYYLTGTKISQGTLINEIGAGYTVGGVAKTLRAHTGASYEAQLTSGYALGNATTVDIDAGYPLIYNPNAGLLKTGYPITGKTPHYVVGYGYRYNTFGSTGESYVSYLDPYKYISSAYGKHEISVTNMVKAVNDNTGYYIW</sequence>
<comment type="caution">
    <text evidence="3">The sequence shown here is derived from an EMBL/GenBank/DDBJ whole genome shotgun (WGS) entry which is preliminary data.</text>
</comment>
<dbReference type="Proteomes" id="UP000434036">
    <property type="component" value="Unassembled WGS sequence"/>
</dbReference>
<keyword evidence="4" id="KW-1185">Reference proteome</keyword>
<reference evidence="3 4" key="2">
    <citation type="submission" date="2020-01" db="EMBL/GenBank/DDBJ databases">
        <title>Clostridiaceae sp. nov. isolated from the gut of human by culturomics.</title>
        <authorList>
            <person name="Chang Y."/>
        </authorList>
    </citation>
    <scope>NUCLEOTIDE SEQUENCE [LARGE SCALE GENOMIC DNA]</scope>
    <source>
        <strain evidence="3 4">DONG20-135</strain>
    </source>
</reference>
<evidence type="ECO:0000259" key="2">
    <source>
        <dbReference type="Pfam" id="PF13529"/>
    </source>
</evidence>
<name>A0A6N8U6C3_9FIRM</name>
<dbReference type="EMBL" id="WUUQ01000002">
    <property type="protein sequence ID" value="MXQ73602.1"/>
    <property type="molecule type" value="Genomic_DNA"/>
</dbReference>